<protein>
    <submittedName>
        <fullName evidence="1">Leader peptide</fullName>
    </submittedName>
</protein>
<evidence type="ECO:0000313" key="1">
    <source>
        <dbReference type="EMBL" id="CAA94435.1"/>
    </source>
</evidence>
<reference evidence="1" key="2">
    <citation type="submission" date="1996-04" db="EMBL/GenBank/DDBJ databases">
        <title>Identification of two Escherichia coli K12 proteins which are induced in response to pollutant stress.</title>
        <authorList>
            <person name="Faber F."/>
            <person name="van Giezen M."/>
            <person name="Van Gorcom R.F.M."/>
            <person name="Harder W."/>
        </authorList>
    </citation>
    <scope>NUCLEOTIDE SEQUENCE</scope>
    <source>
        <strain evidence="1">K12</strain>
    </source>
</reference>
<dbReference type="EMBL" id="Z70523">
    <property type="protein sequence ID" value="CAA94435.1"/>
    <property type="molecule type" value="Genomic_DNA"/>
</dbReference>
<proteinExistence type="predicted"/>
<accession>Q47345</accession>
<sequence length="11" mass="1402">MLNSPRREDKR</sequence>
<name>Q47345_ECOLX</name>
<reference evidence="1" key="1">
    <citation type="journal article" date="1984" name="J. Mol. Biol.">
        <title>Nucleotide sequence and transcription of the phenylalanine and tyrosine operons of Escherichia coli K12.</title>
        <authorList>
            <person name="Hudson G.S."/>
            <person name="Davidson B.E."/>
        </authorList>
    </citation>
    <scope>NUCLEOTIDE SEQUENCE OF 2-11</scope>
    <source>
        <strain evidence="1">K12</strain>
    </source>
</reference>
<organism evidence="1">
    <name type="scientific">Escherichia coli</name>
    <dbReference type="NCBI Taxonomy" id="562"/>
    <lineage>
        <taxon>Bacteria</taxon>
        <taxon>Pseudomonadati</taxon>
        <taxon>Pseudomonadota</taxon>
        <taxon>Gammaproteobacteria</taxon>
        <taxon>Enterobacterales</taxon>
        <taxon>Enterobacteriaceae</taxon>
        <taxon>Escherichia</taxon>
    </lineage>
</organism>